<dbReference type="InterPro" id="IPR000515">
    <property type="entry name" value="MetI-like"/>
</dbReference>
<feature type="domain" description="ABC transmembrane type-1" evidence="8">
    <location>
        <begin position="120"/>
        <end position="335"/>
    </location>
</feature>
<keyword evidence="4 7" id="KW-0812">Transmembrane</keyword>
<accession>A0A178U7A7</accession>
<evidence type="ECO:0000256" key="2">
    <source>
        <dbReference type="ARBA" id="ARBA00022448"/>
    </source>
</evidence>
<dbReference type="GO" id="GO:0055085">
    <property type="term" value="P:transmembrane transport"/>
    <property type="evidence" value="ECO:0007669"/>
    <property type="project" value="InterPro"/>
</dbReference>
<feature type="transmembrane region" description="Helical" evidence="7">
    <location>
        <begin position="442"/>
        <end position="466"/>
    </location>
</feature>
<evidence type="ECO:0000256" key="6">
    <source>
        <dbReference type="ARBA" id="ARBA00023136"/>
    </source>
</evidence>
<organism evidence="9 10">
    <name type="scientific">Arabidopsis thaliana</name>
    <name type="common">Mouse-ear cress</name>
    <dbReference type="NCBI Taxonomy" id="3702"/>
    <lineage>
        <taxon>Eukaryota</taxon>
        <taxon>Viridiplantae</taxon>
        <taxon>Streptophyta</taxon>
        <taxon>Embryophyta</taxon>
        <taxon>Tracheophyta</taxon>
        <taxon>Spermatophyta</taxon>
        <taxon>Magnoliopsida</taxon>
        <taxon>eudicotyledons</taxon>
        <taxon>Gunneridae</taxon>
        <taxon>Pentapetalae</taxon>
        <taxon>rosids</taxon>
        <taxon>malvids</taxon>
        <taxon>Brassicales</taxon>
        <taxon>Brassicaceae</taxon>
        <taxon>Camelineae</taxon>
        <taxon>Arabidopsis</taxon>
    </lineage>
</organism>
<feature type="transmembrane region" description="Helical" evidence="7">
    <location>
        <begin position="385"/>
        <end position="403"/>
    </location>
</feature>
<evidence type="ECO:0000313" key="9">
    <source>
        <dbReference type="EMBL" id="OAO89134.1"/>
    </source>
</evidence>
<keyword evidence="5 7" id="KW-1133">Transmembrane helix</keyword>
<dbReference type="GO" id="GO:0005886">
    <property type="term" value="C:plasma membrane"/>
    <property type="evidence" value="ECO:0007669"/>
    <property type="project" value="UniProtKB-SubCell"/>
</dbReference>
<dbReference type="AlphaFoldDB" id="A0A178U7A7"/>
<feature type="transmembrane region" description="Helical" evidence="7">
    <location>
        <begin position="261"/>
        <end position="282"/>
    </location>
</feature>
<dbReference type="CDD" id="cd06261">
    <property type="entry name" value="TM_PBP2"/>
    <property type="match status" value="2"/>
</dbReference>
<dbReference type="InterPro" id="IPR035906">
    <property type="entry name" value="MetI-like_sf"/>
</dbReference>
<reference evidence="10" key="1">
    <citation type="journal article" date="2016" name="Proc. Natl. Acad. Sci. U.S.A.">
        <title>Chromosome-level assembly of Arabidopsis thaliana Ler reveals the extent of translocation and inversion polymorphisms.</title>
        <authorList>
            <person name="Zapata L."/>
            <person name="Ding J."/>
            <person name="Willing E.M."/>
            <person name="Hartwig B."/>
            <person name="Bezdan D."/>
            <person name="Jiao W.B."/>
            <person name="Patel V."/>
            <person name="Velikkakam James G."/>
            <person name="Koornneef M."/>
            <person name="Ossowski S."/>
            <person name="Schneeberger K."/>
        </authorList>
    </citation>
    <scope>NUCLEOTIDE SEQUENCE [LARGE SCALE GENOMIC DNA]</scope>
    <source>
        <strain evidence="10">cv. Landsberg erecta</strain>
    </source>
</reference>
<evidence type="ECO:0000256" key="3">
    <source>
        <dbReference type="ARBA" id="ARBA00022475"/>
    </source>
</evidence>
<dbReference type="PROSITE" id="PS50928">
    <property type="entry name" value="ABC_TM1"/>
    <property type="match status" value="2"/>
</dbReference>
<evidence type="ECO:0000256" key="1">
    <source>
        <dbReference type="ARBA" id="ARBA00004651"/>
    </source>
</evidence>
<feature type="transmembrane region" description="Helical" evidence="7">
    <location>
        <begin position="221"/>
        <end position="240"/>
    </location>
</feature>
<feature type="transmembrane region" description="Helical" evidence="7">
    <location>
        <begin position="61"/>
        <end position="87"/>
    </location>
</feature>
<protein>
    <recommendedName>
        <fullName evidence="8">ABC transmembrane type-1 domain-containing protein</fullName>
    </recommendedName>
</protein>
<dbReference type="Proteomes" id="UP000078284">
    <property type="component" value="Unassembled WGS sequence"/>
</dbReference>
<sequence>MSYSSMPFPIATISITRIRSVPTNSICRRGRAMEANTSNQRKLAGLRRQDKKRGYKQPWSLHLMVLPAVLLVLIFNYVPMTGLLIAFQDYKPKLGFIHSPWVGLKHFQDMMANDYFLKILWNTVLFACSKIVLNLAVPFVFALLLNEVRIMGLKRSIQTFVYLPHFLSWVTLSGILIDLLGQTGIVNQLLTSVFGIKPIFFLGDGTWFRITIITSDVWKEFGFNTIIFLAALSSINPALYEASEVDGASRWKQTMNITVPSLLPIVIVVATLAMGNVLNANFDQVFNLYSPMIYQQGDIIDTFVYREGLLSGQFSFATAVGFFKSAISLAMIVISYRIAYKFAGSAANAGLVTLWPKGLTFDAYAKTFRNVHFLKSLGISVQRTLIGTALGMLVNSLAAYALSKNSRVFRARNAYLWYFVVTMLFTGGLIPNYILILKLHLINNLMALILPGMVAVYNIILLLNFFQSVPKELEEAAFIDGAGYWRSFFSVYLPISLPSLATVSLFTMVGHWNAYFDGLIYMKDASKLPLASFMQTIIVQADMSKFDPAAIVGLSQRTLRASQIFIGALPILLVYPFLQRFFVKGIVIGAVKE</sequence>
<feature type="domain" description="ABC transmembrane type-1" evidence="8">
    <location>
        <begin position="377"/>
        <end position="575"/>
    </location>
</feature>
<name>A0A178U7A7_ARATH</name>
<keyword evidence="3" id="KW-1003">Cell membrane</keyword>
<keyword evidence="6 7" id="KW-0472">Membrane</keyword>
<evidence type="ECO:0000256" key="7">
    <source>
        <dbReference type="SAM" id="Phobius"/>
    </source>
</evidence>
<dbReference type="PANTHER" id="PTHR43227">
    <property type="entry name" value="BLL4140 PROTEIN"/>
    <property type="match status" value="1"/>
</dbReference>
<gene>
    <name evidence="9" type="ORF">AXX17_ATUG04180</name>
</gene>
<feature type="transmembrane region" description="Helical" evidence="7">
    <location>
        <begin position="346"/>
        <end position="365"/>
    </location>
</feature>
<feature type="transmembrane region" description="Helical" evidence="7">
    <location>
        <begin position="314"/>
        <end position="334"/>
    </location>
</feature>
<keyword evidence="2" id="KW-0813">Transport</keyword>
<dbReference type="PANTHER" id="PTHR43227:SF11">
    <property type="entry name" value="BLL4140 PROTEIN"/>
    <property type="match status" value="1"/>
</dbReference>
<feature type="transmembrane region" description="Helical" evidence="7">
    <location>
        <begin position="415"/>
        <end position="436"/>
    </location>
</feature>
<feature type="transmembrane region" description="Helical" evidence="7">
    <location>
        <begin position="561"/>
        <end position="578"/>
    </location>
</feature>
<dbReference type="EMBL" id="LUHQ01000022">
    <property type="protein sequence ID" value="OAO89134.1"/>
    <property type="molecule type" value="Genomic_DNA"/>
</dbReference>
<dbReference type="InterPro" id="IPR050809">
    <property type="entry name" value="UgpAE/MalFG_permease"/>
</dbReference>
<comment type="subcellular location">
    <subcellularLocation>
        <location evidence="1">Cell membrane</location>
        <topology evidence="1">Multi-pass membrane protein</topology>
    </subcellularLocation>
</comment>
<comment type="caution">
    <text evidence="9">The sequence shown here is derived from an EMBL/GenBank/DDBJ whole genome shotgun (WGS) entry which is preliminary data.</text>
</comment>
<evidence type="ECO:0000256" key="5">
    <source>
        <dbReference type="ARBA" id="ARBA00022989"/>
    </source>
</evidence>
<feature type="transmembrane region" description="Helical" evidence="7">
    <location>
        <begin position="119"/>
        <end position="145"/>
    </location>
</feature>
<dbReference type="Pfam" id="PF00528">
    <property type="entry name" value="BPD_transp_1"/>
    <property type="match status" value="2"/>
</dbReference>
<dbReference type="Gene3D" id="1.10.3720.10">
    <property type="entry name" value="MetI-like"/>
    <property type="match status" value="2"/>
</dbReference>
<feature type="transmembrane region" description="Helical" evidence="7">
    <location>
        <begin position="487"/>
        <end position="509"/>
    </location>
</feature>
<evidence type="ECO:0000259" key="8">
    <source>
        <dbReference type="PROSITE" id="PS50928"/>
    </source>
</evidence>
<evidence type="ECO:0000256" key="4">
    <source>
        <dbReference type="ARBA" id="ARBA00022692"/>
    </source>
</evidence>
<proteinExistence type="predicted"/>
<evidence type="ECO:0000313" key="10">
    <source>
        <dbReference type="Proteomes" id="UP000078284"/>
    </source>
</evidence>
<dbReference type="SUPFAM" id="SSF161098">
    <property type="entry name" value="MetI-like"/>
    <property type="match status" value="2"/>
</dbReference>